<dbReference type="InterPro" id="IPR036388">
    <property type="entry name" value="WH-like_DNA-bd_sf"/>
</dbReference>
<dbReference type="RefSeq" id="WP_327606872.1">
    <property type="nucleotide sequence ID" value="NZ_JARZFX010000002.1"/>
</dbReference>
<dbReference type="SUPFAM" id="SSF53697">
    <property type="entry name" value="SIS domain"/>
    <property type="match status" value="1"/>
</dbReference>
<reference evidence="6 7" key="1">
    <citation type="journal article" date="2024" name="Int. J. Syst. Evol. Microbiol.">
        <title>Virgibacillus tibetensis sp. nov., isolated from salt lake on the Tibetan Plateau of China.</title>
        <authorList>
            <person name="Phurbu D."/>
            <person name="Liu Z.-X."/>
            <person name="Wang R."/>
            <person name="Zheng Y.-Y."/>
            <person name="Liu H.-C."/>
            <person name="Zhou Y.-G."/>
            <person name="Yu Y.-J."/>
            <person name="Li A.-H."/>
        </authorList>
    </citation>
    <scope>NUCLEOTIDE SEQUENCE [LARGE SCALE GENOMIC DNA]</scope>
    <source>
        <strain evidence="6 7">C22-A2</strain>
    </source>
</reference>
<dbReference type="InterPro" id="IPR035472">
    <property type="entry name" value="RpiR-like_SIS"/>
</dbReference>
<evidence type="ECO:0000256" key="3">
    <source>
        <dbReference type="ARBA" id="ARBA00023163"/>
    </source>
</evidence>
<dbReference type="EMBL" id="JARZFX010000002">
    <property type="protein sequence ID" value="MEC5423317.1"/>
    <property type="molecule type" value="Genomic_DNA"/>
</dbReference>
<evidence type="ECO:0000256" key="1">
    <source>
        <dbReference type="ARBA" id="ARBA00023015"/>
    </source>
</evidence>
<keyword evidence="2" id="KW-0238">DNA-binding</keyword>
<dbReference type="InterPro" id="IPR009057">
    <property type="entry name" value="Homeodomain-like_sf"/>
</dbReference>
<dbReference type="Gene3D" id="1.10.10.10">
    <property type="entry name" value="Winged helix-like DNA-binding domain superfamily/Winged helix DNA-binding domain"/>
    <property type="match status" value="1"/>
</dbReference>
<evidence type="ECO:0000313" key="6">
    <source>
        <dbReference type="EMBL" id="MEC5423317.1"/>
    </source>
</evidence>
<name>A0ABU6KFS5_9BACI</name>
<dbReference type="Gene3D" id="3.40.50.10490">
    <property type="entry name" value="Glucose-6-phosphate isomerase like protein, domain 1"/>
    <property type="match status" value="1"/>
</dbReference>
<dbReference type="PANTHER" id="PTHR30514">
    <property type="entry name" value="GLUCOKINASE"/>
    <property type="match status" value="1"/>
</dbReference>
<dbReference type="InterPro" id="IPR046348">
    <property type="entry name" value="SIS_dom_sf"/>
</dbReference>
<proteinExistence type="predicted"/>
<dbReference type="SUPFAM" id="SSF46689">
    <property type="entry name" value="Homeodomain-like"/>
    <property type="match status" value="1"/>
</dbReference>
<dbReference type="InterPro" id="IPR047640">
    <property type="entry name" value="RpiR-like"/>
</dbReference>
<keyword evidence="1" id="KW-0805">Transcription regulation</keyword>
<evidence type="ECO:0000313" key="7">
    <source>
        <dbReference type="Proteomes" id="UP001335737"/>
    </source>
</evidence>
<keyword evidence="3" id="KW-0804">Transcription</keyword>
<dbReference type="Proteomes" id="UP001335737">
    <property type="component" value="Unassembled WGS sequence"/>
</dbReference>
<feature type="domain" description="SIS" evidence="5">
    <location>
        <begin position="122"/>
        <end position="259"/>
    </location>
</feature>
<keyword evidence="7" id="KW-1185">Reference proteome</keyword>
<comment type="caution">
    <text evidence="6">The sequence shown here is derived from an EMBL/GenBank/DDBJ whole genome shotgun (WGS) entry which is preliminary data.</text>
</comment>
<dbReference type="CDD" id="cd05013">
    <property type="entry name" value="SIS_RpiR"/>
    <property type="match status" value="1"/>
</dbReference>
<gene>
    <name evidence="6" type="ORF">QGM71_07370</name>
</gene>
<dbReference type="PROSITE" id="PS51464">
    <property type="entry name" value="SIS"/>
    <property type="match status" value="1"/>
</dbReference>
<evidence type="ECO:0000259" key="4">
    <source>
        <dbReference type="PROSITE" id="PS51071"/>
    </source>
</evidence>
<dbReference type="InterPro" id="IPR000281">
    <property type="entry name" value="HTH_RpiR"/>
</dbReference>
<organism evidence="6 7">
    <name type="scientific">Virgibacillus tibetensis</name>
    <dbReference type="NCBI Taxonomy" id="3042313"/>
    <lineage>
        <taxon>Bacteria</taxon>
        <taxon>Bacillati</taxon>
        <taxon>Bacillota</taxon>
        <taxon>Bacilli</taxon>
        <taxon>Bacillales</taxon>
        <taxon>Bacillaceae</taxon>
        <taxon>Virgibacillus</taxon>
    </lineage>
</organism>
<dbReference type="PANTHER" id="PTHR30514:SF18">
    <property type="entry name" value="RPIR-FAMILY TRANSCRIPTIONAL REGULATOR"/>
    <property type="match status" value="1"/>
</dbReference>
<dbReference type="Pfam" id="PF01418">
    <property type="entry name" value="HTH_6"/>
    <property type="match status" value="1"/>
</dbReference>
<evidence type="ECO:0000259" key="5">
    <source>
        <dbReference type="PROSITE" id="PS51464"/>
    </source>
</evidence>
<dbReference type="PROSITE" id="PS51071">
    <property type="entry name" value="HTH_RPIR"/>
    <property type="match status" value="1"/>
</dbReference>
<feature type="domain" description="HTH rpiR-type" evidence="4">
    <location>
        <begin position="2"/>
        <end position="78"/>
    </location>
</feature>
<accession>A0ABU6KFS5</accession>
<evidence type="ECO:0000256" key="2">
    <source>
        <dbReference type="ARBA" id="ARBA00023125"/>
    </source>
</evidence>
<dbReference type="InterPro" id="IPR001347">
    <property type="entry name" value="SIS_dom"/>
</dbReference>
<sequence length="283" mass="32157">MEQIYKKISEQQSSFSKGFKKIAEYFYRDPQVFAMNSATQAGRKIGVSETTIIRFAYQLGYSGYSTLQRDVLEQLFKKSSLTNYTDEKSNNIKEPIKGLMQYDIKNIQRVYSHISEDDLNSVVSKLRDADSVLVSGVRASYAFANWFAYALDIVRGNARLFHPNIDDILLRVSEMTEKNVLVSFSFHRYAKETINIAKLVKQSGASIIAITDSPSAPISHFADIVIPVQTYSKSTLDVTPVVFSLLNSIVSTISIRDSHSFQKRTEKFDSIDAEDFFFKGYFE</sequence>
<protein>
    <submittedName>
        <fullName evidence="6">MurR/RpiR family transcriptional regulator</fullName>
    </submittedName>
</protein>
<dbReference type="Pfam" id="PF01380">
    <property type="entry name" value="SIS"/>
    <property type="match status" value="1"/>
</dbReference>